<keyword evidence="3" id="KW-1185">Reference proteome</keyword>
<keyword evidence="1" id="KW-0812">Transmembrane</keyword>
<reference evidence="2" key="2">
    <citation type="submission" date="2015-06" db="UniProtKB">
        <authorList>
            <consortium name="EnsemblPlants"/>
        </authorList>
    </citation>
    <scope>IDENTIFICATION</scope>
    <source>
        <strain evidence="2">cv. Heinz 1706</strain>
    </source>
</reference>
<dbReference type="Proteomes" id="UP000004994">
    <property type="component" value="Chromosome 7"/>
</dbReference>
<dbReference type="EnsemblPlants" id="Solyc07g021590.1.1">
    <property type="protein sequence ID" value="Solyc07g021590.1.1"/>
    <property type="gene ID" value="Solyc07g021590.1"/>
</dbReference>
<sequence length="114" mass="11748">MDLKFEQIIKACSLFTFLIVAPSLLVVFGVGAAGCRLKLQLLGDLAGFGLEAAENQKREGEGRGSPVVVGTCRSSLHRCCSLAASLAKGEEENEGVAPPNAGGCSLLVVAACHC</sequence>
<proteinExistence type="predicted"/>
<dbReference type="HOGENOM" id="CLU_2125433_0_0_1"/>
<evidence type="ECO:0000256" key="1">
    <source>
        <dbReference type="SAM" id="Phobius"/>
    </source>
</evidence>
<feature type="transmembrane region" description="Helical" evidence="1">
    <location>
        <begin position="12"/>
        <end position="33"/>
    </location>
</feature>
<name>K4CD15_SOLLC</name>
<dbReference type="InParanoid" id="K4CD15"/>
<accession>K4CD15</accession>
<reference evidence="2" key="1">
    <citation type="journal article" date="2012" name="Nature">
        <title>The tomato genome sequence provides insights into fleshy fruit evolution.</title>
        <authorList>
            <consortium name="Tomato Genome Consortium"/>
        </authorList>
    </citation>
    <scope>NUCLEOTIDE SEQUENCE [LARGE SCALE GENOMIC DNA]</scope>
    <source>
        <strain evidence="2">cv. Heinz 1706</strain>
    </source>
</reference>
<dbReference type="PROSITE" id="PS51257">
    <property type="entry name" value="PROKAR_LIPOPROTEIN"/>
    <property type="match status" value="1"/>
</dbReference>
<keyword evidence="1" id="KW-0472">Membrane</keyword>
<dbReference type="PaxDb" id="4081-Solyc07g021590.1.1"/>
<keyword evidence="1" id="KW-1133">Transmembrane helix</keyword>
<evidence type="ECO:0000313" key="3">
    <source>
        <dbReference type="Proteomes" id="UP000004994"/>
    </source>
</evidence>
<dbReference type="Gramene" id="Solyc07g021590.1.1">
    <property type="protein sequence ID" value="Solyc07g021590.1.1"/>
    <property type="gene ID" value="Solyc07g021590.1"/>
</dbReference>
<evidence type="ECO:0000313" key="2">
    <source>
        <dbReference type="EnsemblPlants" id="Solyc07g021590.1.1"/>
    </source>
</evidence>
<dbReference type="AlphaFoldDB" id="K4CD15"/>
<organism evidence="2">
    <name type="scientific">Solanum lycopersicum</name>
    <name type="common">Tomato</name>
    <name type="synonym">Lycopersicon esculentum</name>
    <dbReference type="NCBI Taxonomy" id="4081"/>
    <lineage>
        <taxon>Eukaryota</taxon>
        <taxon>Viridiplantae</taxon>
        <taxon>Streptophyta</taxon>
        <taxon>Embryophyta</taxon>
        <taxon>Tracheophyta</taxon>
        <taxon>Spermatophyta</taxon>
        <taxon>Magnoliopsida</taxon>
        <taxon>eudicotyledons</taxon>
        <taxon>Gunneridae</taxon>
        <taxon>Pentapetalae</taxon>
        <taxon>asterids</taxon>
        <taxon>lamiids</taxon>
        <taxon>Solanales</taxon>
        <taxon>Solanaceae</taxon>
        <taxon>Solanoideae</taxon>
        <taxon>Solaneae</taxon>
        <taxon>Solanum</taxon>
        <taxon>Solanum subgen. Lycopersicon</taxon>
    </lineage>
</organism>
<protein>
    <submittedName>
        <fullName evidence="2">Uncharacterized protein</fullName>
    </submittedName>
</protein>